<dbReference type="Proteomes" id="UP000839052">
    <property type="component" value="Chromosome"/>
</dbReference>
<organism evidence="1 2">
    <name type="scientific">Candidatus Nitrotoga arctica</name>
    <dbReference type="NCBI Taxonomy" id="453162"/>
    <lineage>
        <taxon>Bacteria</taxon>
        <taxon>Pseudomonadati</taxon>
        <taxon>Pseudomonadota</taxon>
        <taxon>Betaproteobacteria</taxon>
        <taxon>Nitrosomonadales</taxon>
        <taxon>Gallionellaceae</taxon>
        <taxon>Candidatus Nitrotoga</taxon>
    </lineage>
</organism>
<protein>
    <submittedName>
        <fullName evidence="1">Uncharacterized protein</fullName>
    </submittedName>
</protein>
<name>A0ABM8Z0B0_9PROT</name>
<evidence type="ECO:0000313" key="1">
    <source>
        <dbReference type="EMBL" id="CAG9933152.1"/>
    </source>
</evidence>
<sequence>MSGTIHSITIHASFPGKVNFAAHQNAVPIVRDLGIENSSEEQYQNLRLTISAHPAFLRERVWILDRLESKTSLHIKDSLIDYDANMLFGLNEAINADIRLTLTTDHGEILSSHQERVRVLSRNEWGARISFPNFWQLLFSQMIPPWKLFKSKQPSFFVKEI</sequence>
<dbReference type="RefSeq" id="WP_239796979.1">
    <property type="nucleotide sequence ID" value="NZ_OU912926.1"/>
</dbReference>
<evidence type="ECO:0000313" key="2">
    <source>
        <dbReference type="Proteomes" id="UP000839052"/>
    </source>
</evidence>
<keyword evidence="2" id="KW-1185">Reference proteome</keyword>
<dbReference type="EMBL" id="OU912926">
    <property type="protein sequence ID" value="CAG9933152.1"/>
    <property type="molecule type" value="Genomic_DNA"/>
</dbReference>
<proteinExistence type="predicted"/>
<gene>
    <name evidence="1" type="ORF">NTG6680_1903</name>
</gene>
<accession>A0ABM8Z0B0</accession>
<reference evidence="1 2" key="1">
    <citation type="submission" date="2021-10" db="EMBL/GenBank/DDBJ databases">
        <authorList>
            <person name="Koch H."/>
        </authorList>
    </citation>
    <scope>NUCLEOTIDE SEQUENCE [LARGE SCALE GENOMIC DNA]</scope>
    <source>
        <strain evidence="1">6680</strain>
    </source>
</reference>